<dbReference type="PANTHER" id="PTHR22880:SF225">
    <property type="entry name" value="BROMODOMAIN-CONTAINING PROTEIN BET-1-RELATED"/>
    <property type="match status" value="1"/>
</dbReference>
<dbReference type="InterPro" id="IPR038336">
    <property type="entry name" value="NET_sf"/>
</dbReference>
<evidence type="ECO:0000313" key="2">
    <source>
        <dbReference type="EnsemblMetazoa" id="PPAI007779-PA"/>
    </source>
</evidence>
<dbReference type="InterPro" id="IPR050935">
    <property type="entry name" value="Bromo_chromatin_reader"/>
</dbReference>
<dbReference type="GO" id="GO:0006355">
    <property type="term" value="P:regulation of DNA-templated transcription"/>
    <property type="evidence" value="ECO:0007669"/>
    <property type="project" value="TreeGrafter"/>
</dbReference>
<dbReference type="GO" id="GO:0000785">
    <property type="term" value="C:chromatin"/>
    <property type="evidence" value="ECO:0007669"/>
    <property type="project" value="TreeGrafter"/>
</dbReference>
<dbReference type="AlphaFoldDB" id="A0A1B0DHZ5"/>
<dbReference type="FunFam" id="1.20.1270.220:FF:000001">
    <property type="entry name" value="bromodomain-containing protein 2 isoform X1"/>
    <property type="match status" value="1"/>
</dbReference>
<dbReference type="GO" id="GO:0006338">
    <property type="term" value="P:chromatin remodeling"/>
    <property type="evidence" value="ECO:0007669"/>
    <property type="project" value="TreeGrafter"/>
</dbReference>
<proteinExistence type="predicted"/>
<feature type="compositionally biased region" description="Basic residues" evidence="1">
    <location>
        <begin position="198"/>
        <end position="208"/>
    </location>
</feature>
<evidence type="ECO:0000313" key="3">
    <source>
        <dbReference type="Proteomes" id="UP000092462"/>
    </source>
</evidence>
<sequence length="217" mass="24219">MRRSREGKGKLLDMDIFIIPAGHSSVGKQISQAGPNAHTMAMQVPLSANAKATKVKGQRAPKSSTVVNSAQSTKKVKAASGSGGGGVRGPGKKKQITTHNFDSEEEDTAKPMSYDEKRQLSLDINKLPGDKLGRVVHIIQSREPSLRDSNPDEIEIDFETLKPSTLRELENYVASCLRKKTRKPYCKFLPMTHTAFRKTKRKEKKRNKEYRINLEND</sequence>
<dbReference type="VEuPathDB" id="VectorBase:PPAPM1_004092"/>
<dbReference type="Proteomes" id="UP000092462">
    <property type="component" value="Unassembled WGS sequence"/>
</dbReference>
<keyword evidence="3" id="KW-1185">Reference proteome</keyword>
<dbReference type="PROSITE" id="PS51525">
    <property type="entry name" value="NET"/>
    <property type="match status" value="1"/>
</dbReference>
<dbReference type="InterPro" id="IPR027353">
    <property type="entry name" value="NET_dom"/>
</dbReference>
<dbReference type="EnsemblMetazoa" id="PPAI007779-RA">
    <property type="protein sequence ID" value="PPAI007779-PA"/>
    <property type="gene ID" value="PPAI007779"/>
</dbReference>
<feature type="region of interest" description="Disordered" evidence="1">
    <location>
        <begin position="54"/>
        <end position="116"/>
    </location>
</feature>
<protein>
    <submittedName>
        <fullName evidence="2">Uncharacterized protein</fullName>
    </submittedName>
</protein>
<dbReference type="Pfam" id="PF17035">
    <property type="entry name" value="BET"/>
    <property type="match status" value="1"/>
</dbReference>
<reference evidence="2" key="1">
    <citation type="submission" date="2022-08" db="UniProtKB">
        <authorList>
            <consortium name="EnsemblMetazoa"/>
        </authorList>
    </citation>
    <scope>IDENTIFICATION</scope>
    <source>
        <strain evidence="2">Israel</strain>
    </source>
</reference>
<dbReference type="GO" id="GO:0005634">
    <property type="term" value="C:nucleus"/>
    <property type="evidence" value="ECO:0007669"/>
    <property type="project" value="TreeGrafter"/>
</dbReference>
<feature type="region of interest" description="Disordered" evidence="1">
    <location>
        <begin position="198"/>
        <end position="217"/>
    </location>
</feature>
<evidence type="ECO:0000256" key="1">
    <source>
        <dbReference type="SAM" id="MobiDB-lite"/>
    </source>
</evidence>
<feature type="compositionally biased region" description="Polar residues" evidence="1">
    <location>
        <begin position="61"/>
        <end position="73"/>
    </location>
</feature>
<accession>A0A1B0DHZ5</accession>
<dbReference type="PANTHER" id="PTHR22880">
    <property type="entry name" value="FALZ-RELATED BROMODOMAIN-CONTAINING PROTEINS"/>
    <property type="match status" value="1"/>
</dbReference>
<dbReference type="Gene3D" id="1.20.1270.220">
    <property type="match status" value="1"/>
</dbReference>
<name>A0A1B0DHZ5_PHLPP</name>
<dbReference type="VEuPathDB" id="VectorBase:PPAI007779"/>
<dbReference type="EMBL" id="AJVK01006108">
    <property type="status" value="NOT_ANNOTATED_CDS"/>
    <property type="molecule type" value="Genomic_DNA"/>
</dbReference>
<organism evidence="2 3">
    <name type="scientific">Phlebotomus papatasi</name>
    <name type="common">Sandfly</name>
    <dbReference type="NCBI Taxonomy" id="29031"/>
    <lineage>
        <taxon>Eukaryota</taxon>
        <taxon>Metazoa</taxon>
        <taxon>Ecdysozoa</taxon>
        <taxon>Arthropoda</taxon>
        <taxon>Hexapoda</taxon>
        <taxon>Insecta</taxon>
        <taxon>Pterygota</taxon>
        <taxon>Neoptera</taxon>
        <taxon>Endopterygota</taxon>
        <taxon>Diptera</taxon>
        <taxon>Nematocera</taxon>
        <taxon>Psychodoidea</taxon>
        <taxon>Psychodidae</taxon>
        <taxon>Phlebotomus</taxon>
        <taxon>Phlebotomus</taxon>
    </lineage>
</organism>